<dbReference type="InterPro" id="IPR000210">
    <property type="entry name" value="BTB/POZ_dom"/>
</dbReference>
<dbReference type="SUPFAM" id="SSF54695">
    <property type="entry name" value="POZ domain"/>
    <property type="match status" value="1"/>
</dbReference>
<reference evidence="2 3" key="1">
    <citation type="submission" date="2024-02" db="EMBL/GenBank/DDBJ databases">
        <authorList>
            <person name="Chen Y."/>
            <person name="Shah S."/>
            <person name="Dougan E. K."/>
            <person name="Thang M."/>
            <person name="Chan C."/>
        </authorList>
    </citation>
    <scope>NUCLEOTIDE SEQUENCE [LARGE SCALE GENOMIC DNA]</scope>
</reference>
<comment type="caution">
    <text evidence="2">The sequence shown here is derived from an EMBL/GenBank/DDBJ whole genome shotgun (WGS) entry which is preliminary data.</text>
</comment>
<accession>A0ABP0JG58</accession>
<protein>
    <submittedName>
        <fullName evidence="2">BTB/POZ and TAZ domain-containing protein 3 (BTB and TAZ domain protein 3)</fullName>
    </submittedName>
</protein>
<dbReference type="Gene3D" id="3.30.710.10">
    <property type="entry name" value="Potassium Channel Kv1.1, Chain A"/>
    <property type="match status" value="1"/>
</dbReference>
<dbReference type="PANTHER" id="PTHR46672">
    <property type="entry name" value="OS08G0495500 PROTEIN-RELATED"/>
    <property type="match status" value="1"/>
</dbReference>
<evidence type="ECO:0000259" key="1">
    <source>
        <dbReference type="PROSITE" id="PS50097"/>
    </source>
</evidence>
<sequence length="344" mass="38193">MQELDQTDLLWTFLSSYESHAPSSDDMKAFHPGRIHWRRLHPTHGWTFLVMGVYVLLFNTPVRAAEGLKLVEWLLRSGASTSQKCSKAATEISLSYTLKDSKKSYLKASCASCSVLDVVRESCQQVHKKAEWKAQEDQLRKVLMVFANASSSQASPRVSIHPGIMDIWEKFYAAKGSHDLTFETADGPVTAHAQVLKEASTVLSAMLQSSMKEGGSRRVEVNDTPGSAVSLFLEILYTCSSHCKPDYKTALHALDLAHRWQVEVVTALLVEALREMITDESFAEIAEHAVLKGLDTLKMASESFAAESRAVQAQLKEGGLPSAVQRFLSPPEPDVRSKRPRFLL</sequence>
<proteinExistence type="predicted"/>
<dbReference type="CDD" id="cd18186">
    <property type="entry name" value="BTB_POZ_ZBTB_KLHL-like"/>
    <property type="match status" value="1"/>
</dbReference>
<gene>
    <name evidence="2" type="ORF">SCF082_LOCUS11802</name>
</gene>
<organism evidence="2 3">
    <name type="scientific">Durusdinium trenchii</name>
    <dbReference type="NCBI Taxonomy" id="1381693"/>
    <lineage>
        <taxon>Eukaryota</taxon>
        <taxon>Sar</taxon>
        <taxon>Alveolata</taxon>
        <taxon>Dinophyceae</taxon>
        <taxon>Suessiales</taxon>
        <taxon>Symbiodiniaceae</taxon>
        <taxon>Durusdinium</taxon>
    </lineage>
</organism>
<evidence type="ECO:0000313" key="2">
    <source>
        <dbReference type="EMBL" id="CAK9013149.1"/>
    </source>
</evidence>
<dbReference type="EMBL" id="CAXAMM010007058">
    <property type="protein sequence ID" value="CAK9013149.1"/>
    <property type="molecule type" value="Genomic_DNA"/>
</dbReference>
<dbReference type="PANTHER" id="PTHR46672:SF8">
    <property type="entry name" value="BTB DOMAIN-CONTAINING PROTEIN"/>
    <property type="match status" value="1"/>
</dbReference>
<name>A0ABP0JG58_9DINO</name>
<keyword evidence="3" id="KW-1185">Reference proteome</keyword>
<dbReference type="Proteomes" id="UP001642464">
    <property type="component" value="Unassembled WGS sequence"/>
</dbReference>
<evidence type="ECO:0000313" key="3">
    <source>
        <dbReference type="Proteomes" id="UP001642464"/>
    </source>
</evidence>
<dbReference type="Pfam" id="PF00651">
    <property type="entry name" value="BTB"/>
    <property type="match status" value="1"/>
</dbReference>
<dbReference type="SMART" id="SM00225">
    <property type="entry name" value="BTB"/>
    <property type="match status" value="1"/>
</dbReference>
<dbReference type="InterPro" id="IPR044714">
    <property type="entry name" value="AtSIBP1-like"/>
</dbReference>
<dbReference type="PROSITE" id="PS50097">
    <property type="entry name" value="BTB"/>
    <property type="match status" value="1"/>
</dbReference>
<dbReference type="InterPro" id="IPR011333">
    <property type="entry name" value="SKP1/BTB/POZ_sf"/>
</dbReference>
<feature type="domain" description="BTB" evidence="1">
    <location>
        <begin position="178"/>
        <end position="238"/>
    </location>
</feature>